<name>A0ABQ9GJT7_9NEOP</name>
<feature type="region of interest" description="Disordered" evidence="1">
    <location>
        <begin position="487"/>
        <end position="545"/>
    </location>
</feature>
<protein>
    <submittedName>
        <fullName evidence="2">Uncharacterized protein</fullName>
    </submittedName>
</protein>
<dbReference type="Proteomes" id="UP001159363">
    <property type="component" value="Chromosome 10"/>
</dbReference>
<keyword evidence="3" id="KW-1185">Reference proteome</keyword>
<sequence>MDYSRQASVKRCPPMAACANPKEEVRSYNLQPPWPGPRNPRATHRPSCSFSLQTMESPTPALIKTSSQALVGDEVTIHPSLSSSPRISTAPLQLKLNTVLDYTRQKSKSKYRNNIRLERASQKQSSDTHKTPYDRVKRCRERRINMKASEPVNVEDAASQLADILVSIKSVTSDLERSFFSSAWNGLEPRKPLLDHATVAEVSLLASHQGDPGSIPGRVTPDFLMWKSCRWSAGFLGISRFPRPFIPALPHSHLTPPSSALEISMLRSVQISSLTHSKTISVIVWNLYRVYLNPTNKLHKPVRRERFWNQPSIEVASVRLQISNGRVYWRASGHVGRYLSLYLLVNLPAFFTCVPTLNRGSGMGVCAKFVFSKPASCHGNMDSIHSVISIHTQRANVAYESRVEKSCRTSRPSAGLEKSWKRPKMDSISRCVASRLYETGEGLAASHAASSTKPLRGAGVMDGFGASGEGKRERVVIAPFPSCRAQHLSKSTRTANTETAPFPHPSQLRENGAAPECKGGNTGATRPGIEPGSPNRSTPARPPAYCETTVPKKVRRQLSASEKLQQLFTLHVVQLHRCYMLFTVK</sequence>
<feature type="compositionally biased region" description="Polar residues" evidence="1">
    <location>
        <begin position="488"/>
        <end position="499"/>
    </location>
</feature>
<evidence type="ECO:0000313" key="3">
    <source>
        <dbReference type="Proteomes" id="UP001159363"/>
    </source>
</evidence>
<dbReference type="EMBL" id="JARBHB010000011">
    <property type="protein sequence ID" value="KAJ8872301.1"/>
    <property type="molecule type" value="Genomic_DNA"/>
</dbReference>
<comment type="caution">
    <text evidence="2">The sequence shown here is derived from an EMBL/GenBank/DDBJ whole genome shotgun (WGS) entry which is preliminary data.</text>
</comment>
<proteinExistence type="predicted"/>
<gene>
    <name evidence="2" type="ORF">PR048_025905</name>
</gene>
<accession>A0ABQ9GJT7</accession>
<reference evidence="2 3" key="1">
    <citation type="submission" date="2023-02" db="EMBL/GenBank/DDBJ databases">
        <title>LHISI_Scaffold_Assembly.</title>
        <authorList>
            <person name="Stuart O.P."/>
            <person name="Cleave R."/>
            <person name="Magrath M.J.L."/>
            <person name="Mikheyev A.S."/>
        </authorList>
    </citation>
    <scope>NUCLEOTIDE SEQUENCE [LARGE SCALE GENOMIC DNA]</scope>
    <source>
        <strain evidence="2">Daus_M_001</strain>
        <tissue evidence="2">Leg muscle</tissue>
    </source>
</reference>
<organism evidence="2 3">
    <name type="scientific">Dryococelus australis</name>
    <dbReference type="NCBI Taxonomy" id="614101"/>
    <lineage>
        <taxon>Eukaryota</taxon>
        <taxon>Metazoa</taxon>
        <taxon>Ecdysozoa</taxon>
        <taxon>Arthropoda</taxon>
        <taxon>Hexapoda</taxon>
        <taxon>Insecta</taxon>
        <taxon>Pterygota</taxon>
        <taxon>Neoptera</taxon>
        <taxon>Polyneoptera</taxon>
        <taxon>Phasmatodea</taxon>
        <taxon>Verophasmatodea</taxon>
        <taxon>Anareolatae</taxon>
        <taxon>Phasmatidae</taxon>
        <taxon>Eurycanthinae</taxon>
        <taxon>Dryococelus</taxon>
    </lineage>
</organism>
<evidence type="ECO:0000256" key="1">
    <source>
        <dbReference type="SAM" id="MobiDB-lite"/>
    </source>
</evidence>
<evidence type="ECO:0000313" key="2">
    <source>
        <dbReference type="EMBL" id="KAJ8872301.1"/>
    </source>
</evidence>